<dbReference type="OrthoDB" id="443318at2759"/>
<dbReference type="PANTHER" id="PTHR11802">
    <property type="entry name" value="SERINE PROTEASE FAMILY S10 SERINE CARBOXYPEPTIDASE"/>
    <property type="match status" value="1"/>
</dbReference>
<evidence type="ECO:0000256" key="4">
    <source>
        <dbReference type="ARBA" id="ARBA00022645"/>
    </source>
</evidence>
<evidence type="ECO:0000256" key="12">
    <source>
        <dbReference type="ARBA" id="ARBA00052076"/>
    </source>
</evidence>
<dbReference type="InterPro" id="IPR033124">
    <property type="entry name" value="Ser_caboxypep_his_AS"/>
</dbReference>
<dbReference type="EMBL" id="CABFNQ020000731">
    <property type="protein sequence ID" value="CAH0028289.1"/>
    <property type="molecule type" value="Genomic_DNA"/>
</dbReference>
<protein>
    <recommendedName>
        <fullName evidence="13">Carboxypeptidase</fullName>
        <ecNumber evidence="13">3.4.16.-</ecNumber>
    </recommendedName>
</protein>
<comment type="similarity">
    <text evidence="2 13">Belongs to the peptidase S10 family.</text>
</comment>
<dbReference type="InterPro" id="IPR001563">
    <property type="entry name" value="Peptidase_S10"/>
</dbReference>
<name>A0A9N9VQY3_9HYPO</name>
<evidence type="ECO:0000256" key="6">
    <source>
        <dbReference type="ARBA" id="ARBA00022729"/>
    </source>
</evidence>
<dbReference type="EC" id="3.4.16.-" evidence="13"/>
<evidence type="ECO:0000256" key="8">
    <source>
        <dbReference type="ARBA" id="ARBA00023145"/>
    </source>
</evidence>
<comment type="caution">
    <text evidence="14">The sequence shown here is derived from an EMBL/GenBank/DDBJ whole genome shotgun (WGS) entry which is preliminary data.</text>
</comment>
<proteinExistence type="inferred from homology"/>
<evidence type="ECO:0000256" key="3">
    <source>
        <dbReference type="ARBA" id="ARBA00022554"/>
    </source>
</evidence>
<dbReference type="PROSITE" id="PS00131">
    <property type="entry name" value="CARBOXYPEPT_SER_SER"/>
    <property type="match status" value="1"/>
</dbReference>
<evidence type="ECO:0000256" key="9">
    <source>
        <dbReference type="ARBA" id="ARBA00023157"/>
    </source>
</evidence>
<accession>A0A9N9VQY3</accession>
<keyword evidence="8" id="KW-0865">Zymogen</keyword>
<gene>
    <name evidence="14" type="ORF">CRHIZ90672A_00012583</name>
</gene>
<feature type="chain" id="PRO_5040539298" description="Carboxypeptidase" evidence="13">
    <location>
        <begin position="19"/>
        <end position="485"/>
    </location>
</feature>
<dbReference type="FunFam" id="1.10.287.410:FF:000001">
    <property type="entry name" value="Carboxypeptidase Y"/>
    <property type="match status" value="1"/>
</dbReference>
<dbReference type="InterPro" id="IPR018202">
    <property type="entry name" value="Ser_caboxypep_ser_AS"/>
</dbReference>
<evidence type="ECO:0000256" key="5">
    <source>
        <dbReference type="ARBA" id="ARBA00022670"/>
    </source>
</evidence>
<evidence type="ECO:0000256" key="2">
    <source>
        <dbReference type="ARBA" id="ARBA00009431"/>
    </source>
</evidence>
<keyword evidence="3" id="KW-0926">Vacuole</keyword>
<dbReference type="Pfam" id="PF00450">
    <property type="entry name" value="Peptidase_S10"/>
    <property type="match status" value="1"/>
</dbReference>
<evidence type="ECO:0000256" key="13">
    <source>
        <dbReference type="RuleBase" id="RU361156"/>
    </source>
</evidence>
<comment type="subcellular location">
    <subcellularLocation>
        <location evidence="1">Vacuole</location>
    </subcellularLocation>
</comment>
<evidence type="ECO:0000313" key="15">
    <source>
        <dbReference type="Proteomes" id="UP000696573"/>
    </source>
</evidence>
<keyword evidence="6 13" id="KW-0732">Signal</keyword>
<keyword evidence="5 13" id="KW-0645">Protease</keyword>
<evidence type="ECO:0000256" key="1">
    <source>
        <dbReference type="ARBA" id="ARBA00004116"/>
    </source>
</evidence>
<dbReference type="Gene3D" id="3.40.50.1820">
    <property type="entry name" value="alpha/beta hydrolase"/>
    <property type="match status" value="1"/>
</dbReference>
<evidence type="ECO:0000313" key="14">
    <source>
        <dbReference type="EMBL" id="CAH0028289.1"/>
    </source>
</evidence>
<organism evidence="14 15">
    <name type="scientific">Clonostachys rhizophaga</name>
    <dbReference type="NCBI Taxonomy" id="160324"/>
    <lineage>
        <taxon>Eukaryota</taxon>
        <taxon>Fungi</taxon>
        <taxon>Dikarya</taxon>
        <taxon>Ascomycota</taxon>
        <taxon>Pezizomycotina</taxon>
        <taxon>Sordariomycetes</taxon>
        <taxon>Hypocreomycetidae</taxon>
        <taxon>Hypocreales</taxon>
        <taxon>Bionectriaceae</taxon>
        <taxon>Clonostachys</taxon>
    </lineage>
</organism>
<dbReference type="Gene3D" id="1.10.287.410">
    <property type="match status" value="1"/>
</dbReference>
<dbReference type="AlphaFoldDB" id="A0A9N9VQY3"/>
<keyword evidence="7 13" id="KW-0378">Hydrolase</keyword>
<dbReference type="PRINTS" id="PR00724">
    <property type="entry name" value="CRBOXYPTASEC"/>
</dbReference>
<evidence type="ECO:0000256" key="10">
    <source>
        <dbReference type="ARBA" id="ARBA00023180"/>
    </source>
</evidence>
<dbReference type="GO" id="GO:0004185">
    <property type="term" value="F:serine-type carboxypeptidase activity"/>
    <property type="evidence" value="ECO:0007669"/>
    <property type="project" value="UniProtKB-UniRule"/>
</dbReference>
<evidence type="ECO:0000256" key="7">
    <source>
        <dbReference type="ARBA" id="ARBA00022801"/>
    </source>
</evidence>
<keyword evidence="15" id="KW-1185">Reference proteome</keyword>
<evidence type="ECO:0000256" key="11">
    <source>
        <dbReference type="ARBA" id="ARBA00025622"/>
    </source>
</evidence>
<keyword evidence="4 13" id="KW-0121">Carboxypeptidase</keyword>
<keyword evidence="9" id="KW-1015">Disulfide bond</keyword>
<dbReference type="Proteomes" id="UP000696573">
    <property type="component" value="Unassembled WGS sequence"/>
</dbReference>
<dbReference type="GO" id="GO:0000328">
    <property type="term" value="C:fungal-type vacuole lumen"/>
    <property type="evidence" value="ECO:0007669"/>
    <property type="project" value="UniProtKB-ARBA"/>
</dbReference>
<dbReference type="PROSITE" id="PS00560">
    <property type="entry name" value="CARBOXYPEPT_SER_HIS"/>
    <property type="match status" value="1"/>
</dbReference>
<reference evidence="14" key="1">
    <citation type="submission" date="2021-10" db="EMBL/GenBank/DDBJ databases">
        <authorList>
            <person name="Piombo E."/>
        </authorList>
    </citation>
    <scope>NUCLEOTIDE SEQUENCE</scope>
</reference>
<comment type="catalytic activity">
    <reaction evidence="12">
        <text>Release of a C-terminal amino acid with broad specificity.</text>
        <dbReference type="EC" id="3.4.16.5"/>
    </reaction>
</comment>
<dbReference type="SUPFAM" id="SSF53474">
    <property type="entry name" value="alpha/beta-Hydrolases"/>
    <property type="match status" value="1"/>
</dbReference>
<comment type="function">
    <text evidence="11">Vacuolar carboxypeptidase involved in degradation of small peptides. Digests preferentially peptides containing an aliphatic or hydrophobic residue in P1' position, as well as methionine, leucine or phenylalanine in P1 position of ester substrate.</text>
</comment>
<dbReference type="InterPro" id="IPR029058">
    <property type="entry name" value="AB_hydrolase_fold"/>
</dbReference>
<keyword evidence="10" id="KW-0325">Glycoprotein</keyword>
<dbReference type="PANTHER" id="PTHR11802:SF113">
    <property type="entry name" value="SERINE CARBOXYPEPTIDASE CTSA-4.1"/>
    <property type="match status" value="1"/>
</dbReference>
<sequence>MHFSTLALALGAVASATAQLDNVRERDINDRLKPRPDSYWDHIVNGADVAQAQAQAQAAARSEDSTDLSNFNLRAKAVDPSSLGIDTVKQYSGYLDNNEQDKHLFYWFFESRNDPANDPVVLWLNGGPGCSSMIGLFNELGPSAILSNQTIVRNEYAWNNNASVIFIDQPVNTGLSYSKTNATGSTVAAADDLYALLTLFFTQFPEYSKQPFHISGESYAGHYIPGIGHKIISEPNTIINLKSLLIGNGLTDPYTQYAYYRPMACGEGGYPSVLSSTACQRMDSNLASCQKLIQGCYDGTLSSCKSAFSSCNNWMLTPYQNTGSDVYDIRPDTPAQDTGVDKWLNTPSVLEAIGAEVTSFEECDNSVYNAFYNSGDWMQPIHRLVPDILAKIPVLIYAGDADFICNWLGNRAWTKALDWPGKDAFNAALVQPLKLGGGGAQWGNLTTSGHFAFIQVFQAGHMVPTNQPAASLDMMNRWIAGEFSS</sequence>
<dbReference type="GO" id="GO:0006508">
    <property type="term" value="P:proteolysis"/>
    <property type="evidence" value="ECO:0007669"/>
    <property type="project" value="UniProtKB-KW"/>
</dbReference>
<feature type="signal peptide" evidence="13">
    <location>
        <begin position="1"/>
        <end position="18"/>
    </location>
</feature>